<gene>
    <name evidence="2" type="ORF">Fot_22422</name>
</gene>
<name>A0ABD1UY10_9LAMI</name>
<keyword evidence="3" id="KW-1185">Reference proteome</keyword>
<sequence>MKDRDHYNERAAWMQGALNESKKDLKSLTDERDKLKKDLEAAESDVAEFSKRFNLANQAQKIMAKALSEANLDEANAQREGLLDKIFQLKEVAESLRNENLNLKENTDEAVKVGVENFKSRFQFTSDYENLQDFFVNFEAGHVLTEVKGLYPNFDLSAIEADYPTPKEVDDGAG</sequence>
<comment type="caution">
    <text evidence="2">The sequence shown here is derived from an EMBL/GenBank/DDBJ whole genome shotgun (WGS) entry which is preliminary data.</text>
</comment>
<dbReference type="Proteomes" id="UP001604277">
    <property type="component" value="Unassembled WGS sequence"/>
</dbReference>
<feature type="coiled-coil region" evidence="1">
    <location>
        <begin position="18"/>
        <end position="113"/>
    </location>
</feature>
<keyword evidence="1" id="KW-0175">Coiled coil</keyword>
<organism evidence="2 3">
    <name type="scientific">Forsythia ovata</name>
    <dbReference type="NCBI Taxonomy" id="205694"/>
    <lineage>
        <taxon>Eukaryota</taxon>
        <taxon>Viridiplantae</taxon>
        <taxon>Streptophyta</taxon>
        <taxon>Embryophyta</taxon>
        <taxon>Tracheophyta</taxon>
        <taxon>Spermatophyta</taxon>
        <taxon>Magnoliopsida</taxon>
        <taxon>eudicotyledons</taxon>
        <taxon>Gunneridae</taxon>
        <taxon>Pentapetalae</taxon>
        <taxon>asterids</taxon>
        <taxon>lamiids</taxon>
        <taxon>Lamiales</taxon>
        <taxon>Oleaceae</taxon>
        <taxon>Forsythieae</taxon>
        <taxon>Forsythia</taxon>
    </lineage>
</organism>
<evidence type="ECO:0000313" key="2">
    <source>
        <dbReference type="EMBL" id="KAL2529821.1"/>
    </source>
</evidence>
<dbReference type="AlphaFoldDB" id="A0ABD1UY10"/>
<evidence type="ECO:0000313" key="3">
    <source>
        <dbReference type="Proteomes" id="UP001604277"/>
    </source>
</evidence>
<dbReference type="EMBL" id="JBFOLJ010000006">
    <property type="protein sequence ID" value="KAL2529821.1"/>
    <property type="molecule type" value="Genomic_DNA"/>
</dbReference>
<accession>A0ABD1UY10</accession>
<reference evidence="3" key="1">
    <citation type="submission" date="2024-07" db="EMBL/GenBank/DDBJ databases">
        <title>Two chromosome-level genome assemblies of Korean endemic species Abeliophyllum distichum and Forsythia ovata (Oleaceae).</title>
        <authorList>
            <person name="Jang H."/>
        </authorList>
    </citation>
    <scope>NUCLEOTIDE SEQUENCE [LARGE SCALE GENOMIC DNA]</scope>
</reference>
<evidence type="ECO:0000256" key="1">
    <source>
        <dbReference type="SAM" id="Coils"/>
    </source>
</evidence>
<proteinExistence type="predicted"/>
<protein>
    <submittedName>
        <fullName evidence="2">Uncharacterized protein</fullName>
    </submittedName>
</protein>